<reference evidence="4" key="1">
    <citation type="submission" date="2023-10" db="EMBL/GenBank/DDBJ databases">
        <authorList>
            <person name="Chen Y."/>
            <person name="Shah S."/>
            <person name="Dougan E. K."/>
            <person name="Thang M."/>
            <person name="Chan C."/>
        </authorList>
    </citation>
    <scope>NUCLEOTIDE SEQUENCE [LARGE SCALE GENOMIC DNA]</scope>
</reference>
<feature type="domain" description="RRM" evidence="3">
    <location>
        <begin position="165"/>
        <end position="243"/>
    </location>
</feature>
<dbReference type="InterPro" id="IPR000169">
    <property type="entry name" value="Pept_cys_AS"/>
</dbReference>
<dbReference type="InterPro" id="IPR050441">
    <property type="entry name" value="RBM"/>
</dbReference>
<gene>
    <name evidence="4" type="ORF">PCOR1329_LOCUS79172</name>
</gene>
<dbReference type="InterPro" id="IPR012677">
    <property type="entry name" value="Nucleotide-bd_a/b_plait_sf"/>
</dbReference>
<dbReference type="SMART" id="SM00361">
    <property type="entry name" value="RRM_1"/>
    <property type="match status" value="2"/>
</dbReference>
<dbReference type="Proteomes" id="UP001189429">
    <property type="component" value="Unassembled WGS sequence"/>
</dbReference>
<dbReference type="Pfam" id="PF08246">
    <property type="entry name" value="Inhibitor_I29"/>
    <property type="match status" value="1"/>
</dbReference>
<dbReference type="Pfam" id="PF00112">
    <property type="entry name" value="Peptidase_C1"/>
    <property type="match status" value="1"/>
</dbReference>
<evidence type="ECO:0000256" key="2">
    <source>
        <dbReference type="SAM" id="MobiDB-lite"/>
    </source>
</evidence>
<feature type="compositionally biased region" description="Basic and acidic residues" evidence="2">
    <location>
        <begin position="369"/>
        <end position="379"/>
    </location>
</feature>
<accession>A0ABN9XS13</accession>
<dbReference type="EMBL" id="CAUYUJ010021093">
    <property type="protein sequence ID" value="CAK0902601.1"/>
    <property type="molecule type" value="Genomic_DNA"/>
</dbReference>
<feature type="region of interest" description="Disordered" evidence="2">
    <location>
        <begin position="234"/>
        <end position="304"/>
    </location>
</feature>
<dbReference type="InterPro" id="IPR000504">
    <property type="entry name" value="RRM_dom"/>
</dbReference>
<dbReference type="CDD" id="cd00590">
    <property type="entry name" value="RRM_SF"/>
    <property type="match status" value="1"/>
</dbReference>
<feature type="domain" description="RRM" evidence="3">
    <location>
        <begin position="296"/>
        <end position="374"/>
    </location>
</feature>
<dbReference type="InterPro" id="IPR035979">
    <property type="entry name" value="RBD_domain_sf"/>
</dbReference>
<protein>
    <recommendedName>
        <fullName evidence="3">RRM domain-containing protein</fullName>
    </recommendedName>
</protein>
<evidence type="ECO:0000256" key="1">
    <source>
        <dbReference type="PROSITE-ProRule" id="PRU00176"/>
    </source>
</evidence>
<dbReference type="InterPro" id="IPR013201">
    <property type="entry name" value="Prot_inhib_I29"/>
</dbReference>
<evidence type="ECO:0000313" key="4">
    <source>
        <dbReference type="EMBL" id="CAK0902601.1"/>
    </source>
</evidence>
<keyword evidence="5" id="KW-1185">Reference proteome</keyword>
<feature type="region of interest" description="Disordered" evidence="2">
    <location>
        <begin position="1"/>
        <end position="174"/>
    </location>
</feature>
<sequence>MGEASAAGGADAGRERDGRSHTRDRREGGRSRTRDRREDDRRDDDRRDRDRDRERREDRQEDDRRDGDRREEDRRDGDRRDGDRREEDRRDGDRRDGDRRDDDRRDRDRRDDIRRDDDRRDRDQRDDDRRRDDRSISRKDDIPRKGGKGGKGKGGKFDRRPDEPGKLFLGGLDSRVEEEDIRRKFDRFGEVVQVQIVKDRETGMPRGFGFLKFADPSSADKALREMDNVEIQGRRVRINRATQNANRQQDRDGHQDRDGGRGYADRRDHDRGGDRRDHGRDRDRGGGDRDQEYEPDKVFVGHLSRDATEEDIRDVFGKIGKVVQVQLVKDHVTHESRGFAFVKFADARDADDALRKLDGAKVADRPCRLERVRTKDGRGGGRSRSRTPIEVRRRQHVDMRQRDQDRSSSRSQDRRDRRAAEPQPEGGRGGGDGRRQEHRPGDPRHSSAPSGSSGLTWPSSFDPTARPRPIHTYFFAAMAPLGLTAALLSLGPPAADALSLQARAGCGAASMDFPAFVDRYGRSYQAGTEEYAMRQGVFDRRVERISSHNCDPMGLHTAEINHLSDWTPEELAKLRGHKSRRGQGPVGLGQTTVLLAKRGQGKEQPVPTDFSWGHLAAIKANSSEQGSCGSCWAHASRLAMQSRAEVKGLTSIGWSAHQLIACTPNPKSCGGEGGCEGATAELAYEYVLNKGLLQESEYIAKAGDDQHAKCPTELGVSTEVATRGIVGADGSEAHHGKAKMAGRALGLIGWTKLPENKEDAIVRELMTNGPLYVAVAAGDGWFDYSTGVMTEDSCDHDFVVNHAVVLFAWGVKQKTVRGPVKYWQIKNSWGPQWGENGTGRFIRTDNEEKVCGWDENPQEGSGCDGGPDRVWVCGTCGILYDVVAPHF</sequence>
<proteinExistence type="predicted"/>
<evidence type="ECO:0000313" key="5">
    <source>
        <dbReference type="Proteomes" id="UP001189429"/>
    </source>
</evidence>
<feature type="compositionally biased region" description="Basic and acidic residues" evidence="2">
    <location>
        <begin position="155"/>
        <end position="165"/>
    </location>
</feature>
<dbReference type="SUPFAM" id="SSF54001">
    <property type="entry name" value="Cysteine proteinases"/>
    <property type="match status" value="1"/>
</dbReference>
<dbReference type="SMART" id="SM00360">
    <property type="entry name" value="RRM"/>
    <property type="match status" value="2"/>
</dbReference>
<dbReference type="SMART" id="SM00848">
    <property type="entry name" value="Inhibitor_I29"/>
    <property type="match status" value="1"/>
</dbReference>
<keyword evidence="1" id="KW-0694">RNA-binding</keyword>
<dbReference type="PROSITE" id="PS50102">
    <property type="entry name" value="RRM"/>
    <property type="match status" value="2"/>
</dbReference>
<dbReference type="PROSITE" id="PS00139">
    <property type="entry name" value="THIOL_PROTEASE_CYS"/>
    <property type="match status" value="1"/>
</dbReference>
<evidence type="ECO:0000259" key="3">
    <source>
        <dbReference type="PROSITE" id="PS50102"/>
    </source>
</evidence>
<dbReference type="PANTHER" id="PTHR48034">
    <property type="entry name" value="TRANSFORMER-2 SEX-DETERMINING PROTEIN-RELATED"/>
    <property type="match status" value="1"/>
</dbReference>
<feature type="compositionally biased region" description="Polar residues" evidence="2">
    <location>
        <begin position="447"/>
        <end position="462"/>
    </location>
</feature>
<feature type="region of interest" description="Disordered" evidence="2">
    <location>
        <begin position="369"/>
        <end position="463"/>
    </location>
</feature>
<name>A0ABN9XS13_9DINO</name>
<dbReference type="Gene3D" id="3.30.70.330">
    <property type="match status" value="2"/>
</dbReference>
<dbReference type="Pfam" id="PF00076">
    <property type="entry name" value="RRM_1"/>
    <property type="match status" value="2"/>
</dbReference>
<dbReference type="InterPro" id="IPR000668">
    <property type="entry name" value="Peptidase_C1A_C"/>
</dbReference>
<dbReference type="Gene3D" id="3.90.70.10">
    <property type="entry name" value="Cysteine proteinases"/>
    <property type="match status" value="1"/>
</dbReference>
<feature type="compositionally biased region" description="Basic residues" evidence="2">
    <location>
        <begin position="145"/>
        <end position="154"/>
    </location>
</feature>
<feature type="compositionally biased region" description="Basic and acidic residues" evidence="2">
    <location>
        <begin position="12"/>
        <end position="144"/>
    </location>
</feature>
<organism evidence="4 5">
    <name type="scientific">Prorocentrum cordatum</name>
    <dbReference type="NCBI Taxonomy" id="2364126"/>
    <lineage>
        <taxon>Eukaryota</taxon>
        <taxon>Sar</taxon>
        <taxon>Alveolata</taxon>
        <taxon>Dinophyceae</taxon>
        <taxon>Prorocentrales</taxon>
        <taxon>Prorocentraceae</taxon>
        <taxon>Prorocentrum</taxon>
    </lineage>
</organism>
<dbReference type="InterPro" id="IPR038765">
    <property type="entry name" value="Papain-like_cys_pep_sf"/>
</dbReference>
<dbReference type="SMART" id="SM00645">
    <property type="entry name" value="Pept_C1"/>
    <property type="match status" value="1"/>
</dbReference>
<dbReference type="InterPro" id="IPR003954">
    <property type="entry name" value="RRM_euk-type"/>
</dbReference>
<feature type="compositionally biased region" description="Basic and acidic residues" evidence="2">
    <location>
        <begin position="431"/>
        <end position="445"/>
    </location>
</feature>
<feature type="compositionally biased region" description="Basic and acidic residues" evidence="2">
    <location>
        <begin position="248"/>
        <end position="304"/>
    </location>
</feature>
<dbReference type="SUPFAM" id="SSF54928">
    <property type="entry name" value="RNA-binding domain, RBD"/>
    <property type="match status" value="2"/>
</dbReference>
<comment type="caution">
    <text evidence="4">The sequence shown here is derived from an EMBL/GenBank/DDBJ whole genome shotgun (WGS) entry which is preliminary data.</text>
</comment>
<feature type="compositionally biased region" description="Basic and acidic residues" evidence="2">
    <location>
        <begin position="387"/>
        <end position="420"/>
    </location>
</feature>